<dbReference type="PATRIC" id="fig|1384054.3.peg.1456"/>
<dbReference type="AlphaFoldDB" id="A0A091B8N8"/>
<reference evidence="2 3" key="1">
    <citation type="submission" date="2013-09" db="EMBL/GenBank/DDBJ databases">
        <title>Genome sequencing of Arenimonas malthae.</title>
        <authorList>
            <person name="Chen F."/>
            <person name="Wang G."/>
        </authorList>
    </citation>
    <scope>NUCLEOTIDE SEQUENCE [LARGE SCALE GENOMIC DNA]</scope>
    <source>
        <strain evidence="2 3">CC-JY-1</strain>
    </source>
</reference>
<dbReference type="EMBL" id="AVCH01000157">
    <property type="protein sequence ID" value="KFN47862.1"/>
    <property type="molecule type" value="Genomic_DNA"/>
</dbReference>
<dbReference type="eggNOG" id="ENOG50313M6">
    <property type="taxonomic scope" value="Bacteria"/>
</dbReference>
<dbReference type="OrthoDB" id="277821at2"/>
<sequence length="205" mass="22134">MEVAMHRSFRLSLVPLALSLALPAAAQEAAPAAPSPEEQAMMEAYQKAATPGPQHARMAEAVGTFDMVVKSWQAPDAPPTTDTGVSTRRMVLGGRVMVEEAKATMMGQPFDGLGLHGFDNVSGRWWATWNDSVGTGLMVAEGDCDDQGACTFTGSWNDPVTKGKVTARMTSHWTDANTEIFEMHGPGPDGKEMKMMQITYTRRAQ</sequence>
<comment type="caution">
    <text evidence="2">The sequence shown here is derived from an EMBL/GenBank/DDBJ whole genome shotgun (WGS) entry which is preliminary data.</text>
</comment>
<keyword evidence="1" id="KW-0732">Signal</keyword>
<accession>A0A091B8N8</accession>
<dbReference type="InterPro" id="IPR011473">
    <property type="entry name" value="DUF1579"/>
</dbReference>
<evidence type="ECO:0008006" key="4">
    <source>
        <dbReference type="Google" id="ProtNLM"/>
    </source>
</evidence>
<name>A0A091B8N8_9GAMM</name>
<proteinExistence type="predicted"/>
<dbReference type="Proteomes" id="UP000029392">
    <property type="component" value="Unassembled WGS sequence"/>
</dbReference>
<dbReference type="Pfam" id="PF07617">
    <property type="entry name" value="DUF1579"/>
    <property type="match status" value="1"/>
</dbReference>
<evidence type="ECO:0000256" key="1">
    <source>
        <dbReference type="SAM" id="SignalP"/>
    </source>
</evidence>
<keyword evidence="3" id="KW-1185">Reference proteome</keyword>
<feature type="signal peptide" evidence="1">
    <location>
        <begin position="1"/>
        <end position="26"/>
    </location>
</feature>
<evidence type="ECO:0000313" key="3">
    <source>
        <dbReference type="Proteomes" id="UP000029392"/>
    </source>
</evidence>
<feature type="chain" id="PRO_5001869416" description="DUF1579 domain-containing protein" evidence="1">
    <location>
        <begin position="27"/>
        <end position="205"/>
    </location>
</feature>
<gene>
    <name evidence="2" type="ORF">N790_07265</name>
</gene>
<evidence type="ECO:0000313" key="2">
    <source>
        <dbReference type="EMBL" id="KFN47862.1"/>
    </source>
</evidence>
<protein>
    <recommendedName>
        <fullName evidence="4">DUF1579 domain-containing protein</fullName>
    </recommendedName>
</protein>
<dbReference type="STRING" id="1384054.N790_07265"/>
<organism evidence="2 3">
    <name type="scientific">Arenimonas malthae CC-JY-1</name>
    <dbReference type="NCBI Taxonomy" id="1384054"/>
    <lineage>
        <taxon>Bacteria</taxon>
        <taxon>Pseudomonadati</taxon>
        <taxon>Pseudomonadota</taxon>
        <taxon>Gammaproteobacteria</taxon>
        <taxon>Lysobacterales</taxon>
        <taxon>Lysobacteraceae</taxon>
        <taxon>Arenimonas</taxon>
    </lineage>
</organism>